<sequence>LSRRPSSASPPRSPTTASSASAAPSSSPTSTSFCPRTSGPSLRRTTLTSDPSSSRSRLRRPRDWPSRRWRSRRSTTKRTLWWGTHVFHGGATPRARRCKVLGTRKPPGQGVRQKFRPGGRTKARRFVYLMYRPRGVSCLSIGSSCYRYRFRCARITPIDDSFFLRLDIYSLTGLAPRPGFAEAS</sequence>
<dbReference type="EMBL" id="LFIW01002504">
    <property type="protein sequence ID" value="KZL68493.1"/>
    <property type="molecule type" value="Genomic_DNA"/>
</dbReference>
<comment type="caution">
    <text evidence="2">The sequence shown here is derived from an EMBL/GenBank/DDBJ whole genome shotgun (WGS) entry which is preliminary data.</text>
</comment>
<evidence type="ECO:0000313" key="2">
    <source>
        <dbReference type="EMBL" id="KZL68493.1"/>
    </source>
</evidence>
<organism evidence="2 3">
    <name type="scientific">Colletotrichum incanum</name>
    <name type="common">Soybean anthracnose fungus</name>
    <dbReference type="NCBI Taxonomy" id="1573173"/>
    <lineage>
        <taxon>Eukaryota</taxon>
        <taxon>Fungi</taxon>
        <taxon>Dikarya</taxon>
        <taxon>Ascomycota</taxon>
        <taxon>Pezizomycotina</taxon>
        <taxon>Sordariomycetes</taxon>
        <taxon>Hypocreomycetidae</taxon>
        <taxon>Glomerellales</taxon>
        <taxon>Glomerellaceae</taxon>
        <taxon>Colletotrichum</taxon>
        <taxon>Colletotrichum spaethianum species complex</taxon>
    </lineage>
</organism>
<feature type="non-terminal residue" evidence="2">
    <location>
        <position position="1"/>
    </location>
</feature>
<accession>A0A161WAH0</accession>
<dbReference type="Proteomes" id="UP000076584">
    <property type="component" value="Unassembled WGS sequence"/>
</dbReference>
<reference evidence="2 3" key="1">
    <citation type="submission" date="2015-06" db="EMBL/GenBank/DDBJ databases">
        <title>Survival trade-offs in plant roots during colonization by closely related pathogenic and mutualistic fungi.</title>
        <authorList>
            <person name="Hacquard S."/>
            <person name="Kracher B."/>
            <person name="Hiruma K."/>
            <person name="Weinman A."/>
            <person name="Muench P."/>
            <person name="Garrido Oter R."/>
            <person name="Ver Loren van Themaat E."/>
            <person name="Dallerey J.-F."/>
            <person name="Damm U."/>
            <person name="Henrissat B."/>
            <person name="Lespinet O."/>
            <person name="Thon M."/>
            <person name="Kemen E."/>
            <person name="McHardy A.C."/>
            <person name="Schulze-Lefert P."/>
            <person name="O'Connell R.J."/>
        </authorList>
    </citation>
    <scope>NUCLEOTIDE SEQUENCE [LARGE SCALE GENOMIC DNA]</scope>
    <source>
        <strain evidence="2 3">MAFF 238704</strain>
    </source>
</reference>
<keyword evidence="3" id="KW-1185">Reference proteome</keyword>
<feature type="region of interest" description="Disordered" evidence="1">
    <location>
        <begin position="1"/>
        <end position="71"/>
    </location>
</feature>
<gene>
    <name evidence="2" type="ORF">CI238_00169</name>
</gene>
<protein>
    <submittedName>
        <fullName evidence="2">Uncharacterized protein</fullName>
    </submittedName>
</protein>
<name>A0A161WAH0_COLIC</name>
<evidence type="ECO:0000256" key="1">
    <source>
        <dbReference type="SAM" id="MobiDB-lite"/>
    </source>
</evidence>
<evidence type="ECO:0000313" key="3">
    <source>
        <dbReference type="Proteomes" id="UP000076584"/>
    </source>
</evidence>
<dbReference type="AlphaFoldDB" id="A0A161WAH0"/>
<feature type="compositionally biased region" description="Low complexity" evidence="1">
    <location>
        <begin position="1"/>
        <end position="55"/>
    </location>
</feature>
<proteinExistence type="predicted"/>